<organism evidence="1 2">
    <name type="scientific">Kitasatospora griseola</name>
    <name type="common">Streptomyces griseolosporeus</name>
    <dbReference type="NCBI Taxonomy" id="2064"/>
    <lineage>
        <taxon>Bacteria</taxon>
        <taxon>Bacillati</taxon>
        <taxon>Actinomycetota</taxon>
        <taxon>Actinomycetes</taxon>
        <taxon>Kitasatosporales</taxon>
        <taxon>Streptomycetaceae</taxon>
        <taxon>Kitasatospora</taxon>
    </lineage>
</organism>
<dbReference type="Proteomes" id="UP000032066">
    <property type="component" value="Unassembled WGS sequence"/>
</dbReference>
<dbReference type="RefSeq" id="WP_043908005.1">
    <property type="nucleotide sequence ID" value="NZ_JXZB01000001.1"/>
</dbReference>
<gene>
    <name evidence="1" type="ORF">TR51_03945</name>
</gene>
<dbReference type="AlphaFoldDB" id="A0A0D0PW33"/>
<accession>A0A0D0PW33</accession>
<dbReference type="EMBL" id="JXZB01000001">
    <property type="protein sequence ID" value="KIQ66669.1"/>
    <property type="molecule type" value="Genomic_DNA"/>
</dbReference>
<proteinExistence type="predicted"/>
<dbReference type="OrthoDB" id="4246860at2"/>
<evidence type="ECO:0000313" key="1">
    <source>
        <dbReference type="EMBL" id="KIQ66669.1"/>
    </source>
</evidence>
<evidence type="ECO:0000313" key="2">
    <source>
        <dbReference type="Proteomes" id="UP000032066"/>
    </source>
</evidence>
<sequence length="258" mass="27641">MTSHHTPAASDWDRQLADAFAVMLGRPLHEYDPDAVYAAGVGGNLIHEVEFDRDAAWVRPQALSGAEPVRWDCSLFDDSERTPVFDAAGSIFAIPADRDSPALPEPFGSAVAAACFAEGLVRGADLAPLVVEHGVDLADHPGSWVVFFARLRSDGTLLDAFRAALDTGRSPEDLVPFEAAPADDWEEDLAAVEHPGLRAHLAYFLTDGEEGLMPMVEDAPAWGLDDFGCEPVIGWEDGFGQLDLAVVRLSPLAAGPRP</sequence>
<dbReference type="PATRIC" id="fig|2064.6.peg.883"/>
<keyword evidence="2" id="KW-1185">Reference proteome</keyword>
<comment type="caution">
    <text evidence="1">The sequence shown here is derived from an EMBL/GenBank/DDBJ whole genome shotgun (WGS) entry which is preliminary data.</text>
</comment>
<reference evidence="1 2" key="1">
    <citation type="submission" date="2015-02" db="EMBL/GenBank/DDBJ databases">
        <title>Draft genome sequence of Kitasatospora griseola MF730-N6, a bafilomycin, terpentecin and satosporin producer.</title>
        <authorList>
            <person name="Arens J.C."/>
            <person name="Haltli B."/>
            <person name="Kerr R.G."/>
        </authorList>
    </citation>
    <scope>NUCLEOTIDE SEQUENCE [LARGE SCALE GENOMIC DNA]</scope>
    <source>
        <strain evidence="1 2">MF730-N6</strain>
    </source>
</reference>
<protein>
    <submittedName>
        <fullName evidence="1">Uncharacterized protein</fullName>
    </submittedName>
</protein>
<name>A0A0D0PW33_KITGR</name>